<keyword evidence="14" id="KW-1185">Reference proteome</keyword>
<evidence type="ECO:0000256" key="3">
    <source>
        <dbReference type="ARBA" id="ARBA00022490"/>
    </source>
</evidence>
<dbReference type="SMART" id="SM00451">
    <property type="entry name" value="ZnF_U1"/>
    <property type="match status" value="1"/>
</dbReference>
<protein>
    <recommendedName>
        <fullName evidence="12">C2H2-type domain-containing protein</fullName>
    </recommendedName>
</protein>
<feature type="compositionally biased region" description="Polar residues" evidence="11">
    <location>
        <begin position="34"/>
        <end position="43"/>
    </location>
</feature>
<dbReference type="Gene3D" id="3.30.160.60">
    <property type="entry name" value="Classic Zinc Finger"/>
    <property type="match status" value="1"/>
</dbReference>
<dbReference type="Proteomes" id="UP001519460">
    <property type="component" value="Unassembled WGS sequence"/>
</dbReference>
<name>A0ABD0LDX6_9CAEN</name>
<dbReference type="PROSITE" id="PS00028">
    <property type="entry name" value="ZINC_FINGER_C2H2_1"/>
    <property type="match status" value="1"/>
</dbReference>
<evidence type="ECO:0000313" key="13">
    <source>
        <dbReference type="EMBL" id="KAK7497433.1"/>
    </source>
</evidence>
<sequence>MGRYARKKQHKGDKPLKEKYRLKRKTKDLDQIQEDMSPTKSQRLLNQEVDLDKPGAAQHYCLHCAKYFISTAALKEHFRGKPHKRRMKALETEAYTQDEAERAAGMGSYRAPQHRGKVETQSVKEDMDTEIDDTDKKQCG</sequence>
<dbReference type="GO" id="GO:0008270">
    <property type="term" value="F:zinc ion binding"/>
    <property type="evidence" value="ECO:0007669"/>
    <property type="project" value="UniProtKB-KW"/>
</dbReference>
<keyword evidence="5" id="KW-0479">Metal-binding</keyword>
<dbReference type="InterPro" id="IPR013087">
    <property type="entry name" value="Znf_C2H2_type"/>
</dbReference>
<evidence type="ECO:0000256" key="5">
    <source>
        <dbReference type="ARBA" id="ARBA00022723"/>
    </source>
</evidence>
<dbReference type="GO" id="GO:0005634">
    <property type="term" value="C:nucleus"/>
    <property type="evidence" value="ECO:0007669"/>
    <property type="project" value="UniProtKB-SubCell"/>
</dbReference>
<accession>A0ABD0LDX6</accession>
<proteinExistence type="inferred from homology"/>
<evidence type="ECO:0000259" key="12">
    <source>
        <dbReference type="PROSITE" id="PS50157"/>
    </source>
</evidence>
<feature type="compositionally biased region" description="Basic residues" evidence="11">
    <location>
        <begin position="1"/>
        <end position="11"/>
    </location>
</feature>
<evidence type="ECO:0000256" key="7">
    <source>
        <dbReference type="ARBA" id="ARBA00022833"/>
    </source>
</evidence>
<feature type="compositionally biased region" description="Basic and acidic residues" evidence="11">
    <location>
        <begin position="116"/>
        <end position="126"/>
    </location>
</feature>
<gene>
    <name evidence="13" type="ORF">BaRGS_00011275</name>
</gene>
<dbReference type="InterPro" id="IPR036236">
    <property type="entry name" value="Znf_C2H2_sf"/>
</dbReference>
<evidence type="ECO:0000256" key="6">
    <source>
        <dbReference type="ARBA" id="ARBA00022771"/>
    </source>
</evidence>
<evidence type="ECO:0000256" key="1">
    <source>
        <dbReference type="ARBA" id="ARBA00004123"/>
    </source>
</evidence>
<evidence type="ECO:0000256" key="8">
    <source>
        <dbReference type="ARBA" id="ARBA00023242"/>
    </source>
</evidence>
<feature type="region of interest" description="Disordered" evidence="11">
    <location>
        <begin position="1"/>
        <end position="43"/>
    </location>
</feature>
<organism evidence="13 14">
    <name type="scientific">Batillaria attramentaria</name>
    <dbReference type="NCBI Taxonomy" id="370345"/>
    <lineage>
        <taxon>Eukaryota</taxon>
        <taxon>Metazoa</taxon>
        <taxon>Spiralia</taxon>
        <taxon>Lophotrochozoa</taxon>
        <taxon>Mollusca</taxon>
        <taxon>Gastropoda</taxon>
        <taxon>Caenogastropoda</taxon>
        <taxon>Sorbeoconcha</taxon>
        <taxon>Cerithioidea</taxon>
        <taxon>Batillariidae</taxon>
        <taxon>Batillaria</taxon>
    </lineage>
</organism>
<comment type="caution">
    <text evidence="13">The sequence shown here is derived from an EMBL/GenBank/DDBJ whole genome shotgun (WGS) entry which is preliminary data.</text>
</comment>
<dbReference type="PANTHER" id="PTHR46095">
    <property type="entry name" value="ZINC FINGER PROTEIN 593"/>
    <property type="match status" value="1"/>
</dbReference>
<dbReference type="GO" id="GO:0042254">
    <property type="term" value="P:ribosome biogenesis"/>
    <property type="evidence" value="ECO:0007669"/>
    <property type="project" value="UniProtKB-KW"/>
</dbReference>
<dbReference type="SUPFAM" id="SSF57667">
    <property type="entry name" value="beta-beta-alpha zinc fingers"/>
    <property type="match status" value="1"/>
</dbReference>
<evidence type="ECO:0000256" key="4">
    <source>
        <dbReference type="ARBA" id="ARBA00022517"/>
    </source>
</evidence>
<evidence type="ECO:0000256" key="9">
    <source>
        <dbReference type="ARBA" id="ARBA00038064"/>
    </source>
</evidence>
<dbReference type="PROSITE" id="PS50157">
    <property type="entry name" value="ZINC_FINGER_C2H2_2"/>
    <property type="match status" value="1"/>
</dbReference>
<comment type="subcellular location">
    <subcellularLocation>
        <location evidence="2">Cytoplasm</location>
    </subcellularLocation>
    <subcellularLocation>
        <location evidence="1">Nucleus</location>
    </subcellularLocation>
</comment>
<dbReference type="GO" id="GO:0043021">
    <property type="term" value="F:ribonucleoprotein complex binding"/>
    <property type="evidence" value="ECO:0007669"/>
    <property type="project" value="UniProtKB-ARBA"/>
</dbReference>
<keyword evidence="6 10" id="KW-0863">Zinc-finger</keyword>
<dbReference type="Pfam" id="PF12171">
    <property type="entry name" value="zf-C2H2_jaz"/>
    <property type="match status" value="1"/>
</dbReference>
<dbReference type="FunFam" id="3.30.160.60:FF:000299">
    <property type="entry name" value="Zinc finger protein 593"/>
    <property type="match status" value="1"/>
</dbReference>
<dbReference type="PANTHER" id="PTHR46095:SF1">
    <property type="entry name" value="ZINC FINGER PROTEIN 593"/>
    <property type="match status" value="1"/>
</dbReference>
<dbReference type="EMBL" id="JACVVK020000058">
    <property type="protein sequence ID" value="KAK7497433.1"/>
    <property type="molecule type" value="Genomic_DNA"/>
</dbReference>
<reference evidence="13 14" key="1">
    <citation type="journal article" date="2023" name="Sci. Data">
        <title>Genome assembly of the Korean intertidal mud-creeper Batillaria attramentaria.</title>
        <authorList>
            <person name="Patra A.K."/>
            <person name="Ho P.T."/>
            <person name="Jun S."/>
            <person name="Lee S.J."/>
            <person name="Kim Y."/>
            <person name="Won Y.J."/>
        </authorList>
    </citation>
    <scope>NUCLEOTIDE SEQUENCE [LARGE SCALE GENOMIC DNA]</scope>
    <source>
        <strain evidence="13">Wonlab-2016</strain>
    </source>
</reference>
<feature type="region of interest" description="Disordered" evidence="11">
    <location>
        <begin position="79"/>
        <end position="140"/>
    </location>
</feature>
<evidence type="ECO:0000313" key="14">
    <source>
        <dbReference type="Proteomes" id="UP001519460"/>
    </source>
</evidence>
<dbReference type="GO" id="GO:0005737">
    <property type="term" value="C:cytoplasm"/>
    <property type="evidence" value="ECO:0007669"/>
    <property type="project" value="UniProtKB-SubCell"/>
</dbReference>
<evidence type="ECO:0000256" key="11">
    <source>
        <dbReference type="SAM" id="MobiDB-lite"/>
    </source>
</evidence>
<dbReference type="InterPro" id="IPR022755">
    <property type="entry name" value="Znf_C2H2_jaz"/>
</dbReference>
<keyword evidence="3" id="KW-0963">Cytoplasm</keyword>
<evidence type="ECO:0000256" key="2">
    <source>
        <dbReference type="ARBA" id="ARBA00004496"/>
    </source>
</evidence>
<keyword evidence="4" id="KW-0690">Ribosome biogenesis</keyword>
<dbReference type="InterPro" id="IPR051879">
    <property type="entry name" value="C2H2-ZF_Maturation_Protein"/>
</dbReference>
<evidence type="ECO:0000256" key="10">
    <source>
        <dbReference type="PROSITE-ProRule" id="PRU00042"/>
    </source>
</evidence>
<keyword evidence="7" id="KW-0862">Zinc</keyword>
<dbReference type="InterPro" id="IPR003604">
    <property type="entry name" value="Matrin/U1-like-C_Znf_C2H2"/>
</dbReference>
<comment type="similarity">
    <text evidence="9">Belongs to the ZNF593/BUD20 C2H2-type zinc-finger protein family.</text>
</comment>
<keyword evidence="8" id="KW-0539">Nucleus</keyword>
<dbReference type="AlphaFoldDB" id="A0ABD0LDX6"/>
<feature type="domain" description="C2H2-type" evidence="12">
    <location>
        <begin position="59"/>
        <end position="88"/>
    </location>
</feature>